<evidence type="ECO:0000259" key="11">
    <source>
        <dbReference type="PROSITE" id="PS50262"/>
    </source>
</evidence>
<evidence type="ECO:0000256" key="4">
    <source>
        <dbReference type="ARBA" id="ARBA00022989"/>
    </source>
</evidence>
<dbReference type="Pfam" id="PF00001">
    <property type="entry name" value="7tm_1"/>
    <property type="match status" value="1"/>
</dbReference>
<evidence type="ECO:0000313" key="13">
    <source>
        <dbReference type="Proteomes" id="UP001159405"/>
    </source>
</evidence>
<evidence type="ECO:0000313" key="12">
    <source>
        <dbReference type="EMBL" id="CAH3134377.1"/>
    </source>
</evidence>
<dbReference type="PANTHER" id="PTHR24246">
    <property type="entry name" value="OLFACTORY RECEPTOR AND ADENOSINE RECEPTOR"/>
    <property type="match status" value="1"/>
</dbReference>
<feature type="transmembrane region" description="Helical" evidence="10">
    <location>
        <begin position="42"/>
        <end position="64"/>
    </location>
</feature>
<dbReference type="InterPro" id="IPR000276">
    <property type="entry name" value="GPCR_Rhodpsn"/>
</dbReference>
<dbReference type="EMBL" id="CALNXK010000054">
    <property type="protein sequence ID" value="CAH3134377.1"/>
    <property type="molecule type" value="Genomic_DNA"/>
</dbReference>
<keyword evidence="7" id="KW-0675">Receptor</keyword>
<feature type="transmembrane region" description="Helical" evidence="10">
    <location>
        <begin position="298"/>
        <end position="323"/>
    </location>
</feature>
<accession>A0ABN8P626</accession>
<gene>
    <name evidence="12" type="ORF">PLOB_00037336</name>
</gene>
<evidence type="ECO:0000256" key="6">
    <source>
        <dbReference type="ARBA" id="ARBA00023136"/>
    </source>
</evidence>
<evidence type="ECO:0000256" key="10">
    <source>
        <dbReference type="SAM" id="Phobius"/>
    </source>
</evidence>
<evidence type="ECO:0000256" key="7">
    <source>
        <dbReference type="ARBA" id="ARBA00023170"/>
    </source>
</evidence>
<dbReference type="SUPFAM" id="SSF81321">
    <property type="entry name" value="Family A G protein-coupled receptor-like"/>
    <property type="match status" value="2"/>
</dbReference>
<evidence type="ECO:0000256" key="2">
    <source>
        <dbReference type="ARBA" id="ARBA00022475"/>
    </source>
</evidence>
<keyword evidence="9" id="KW-0807">Transducer</keyword>
<dbReference type="PRINTS" id="PR00237">
    <property type="entry name" value="GPCRRHODOPSN"/>
</dbReference>
<organism evidence="12 13">
    <name type="scientific">Porites lobata</name>
    <dbReference type="NCBI Taxonomy" id="104759"/>
    <lineage>
        <taxon>Eukaryota</taxon>
        <taxon>Metazoa</taxon>
        <taxon>Cnidaria</taxon>
        <taxon>Anthozoa</taxon>
        <taxon>Hexacorallia</taxon>
        <taxon>Scleractinia</taxon>
        <taxon>Fungiina</taxon>
        <taxon>Poritidae</taxon>
        <taxon>Porites</taxon>
    </lineage>
</organism>
<dbReference type="PROSITE" id="PS50262">
    <property type="entry name" value="G_PROTEIN_RECEP_F1_2"/>
    <property type="match status" value="1"/>
</dbReference>
<dbReference type="Gene3D" id="1.20.1070.10">
    <property type="entry name" value="Rhodopsin 7-helix transmembrane proteins"/>
    <property type="match status" value="2"/>
</dbReference>
<dbReference type="CDD" id="cd00637">
    <property type="entry name" value="7tm_classA_rhodopsin-like"/>
    <property type="match status" value="1"/>
</dbReference>
<feature type="domain" description="G-protein coupled receptors family 1 profile" evidence="11">
    <location>
        <begin position="194"/>
        <end position="434"/>
    </location>
</feature>
<feature type="transmembrane region" description="Helical" evidence="10">
    <location>
        <begin position="414"/>
        <end position="436"/>
    </location>
</feature>
<proteinExistence type="predicted"/>
<sequence>MLVRIVEGLLLLGTGQFQRIRGIVSDEGNAQWKANPGPAFQLFASSVSIFFLALVSLERAFAVLCPFRHGTAKTRFYIYMVTVTWVIGLFYARLRVRKIVLLLSSVALRATCCAPARLWLAVIDFPNGEQQSRSGSDKKRRNPTSIDIFQGETLISNLFIHTKLLWTLCCECSLHLANSMVNPFVCSSRMQIFKDALKKLSRKRRQKRSQLRRTYFILINLAVSDLLVGIAEPIVLGTEKIARMTAIPGKEKSFTNPSSVFQVLASTTSVLFLALISLERVYSVLWPVHHRTTRTRSYIFVITVVWGLGSCFFGLSVLSLYHTKLKRKYVTLTIHACLFIALLAICGSYLQIRRKWRSNVIPGEEIHARQTAERNLRLSRTVLMVVAASLVLWLPATVVYTARPFCRPPCVRPIVMSVVNVLHLANSMVNPIVYSFRMAIFKDALKKLSRKCRRRSVCIEPVQVTDRNS</sequence>
<dbReference type="PANTHER" id="PTHR24246:SF27">
    <property type="entry name" value="ADENOSINE RECEPTOR, ISOFORM A"/>
    <property type="match status" value="1"/>
</dbReference>
<dbReference type="InterPro" id="IPR017452">
    <property type="entry name" value="GPCR_Rhodpsn_7TM"/>
</dbReference>
<feature type="non-terminal residue" evidence="12">
    <location>
        <position position="469"/>
    </location>
</feature>
<evidence type="ECO:0000256" key="9">
    <source>
        <dbReference type="ARBA" id="ARBA00023224"/>
    </source>
</evidence>
<keyword evidence="6 10" id="KW-0472">Membrane</keyword>
<feature type="transmembrane region" description="Helical" evidence="10">
    <location>
        <begin position="382"/>
        <end position="402"/>
    </location>
</feature>
<keyword evidence="8" id="KW-0325">Glycoprotein</keyword>
<protein>
    <recommendedName>
        <fullName evidence="11">G-protein coupled receptors family 1 profile domain-containing protein</fullName>
    </recommendedName>
</protein>
<keyword evidence="3 10" id="KW-0812">Transmembrane</keyword>
<dbReference type="Proteomes" id="UP001159405">
    <property type="component" value="Unassembled WGS sequence"/>
</dbReference>
<feature type="transmembrane region" description="Helical" evidence="10">
    <location>
        <begin position="76"/>
        <end position="94"/>
    </location>
</feature>
<keyword evidence="2" id="KW-1003">Cell membrane</keyword>
<evidence type="ECO:0000256" key="1">
    <source>
        <dbReference type="ARBA" id="ARBA00004651"/>
    </source>
</evidence>
<comment type="subcellular location">
    <subcellularLocation>
        <location evidence="1">Cell membrane</location>
        <topology evidence="1">Multi-pass membrane protein</topology>
    </subcellularLocation>
</comment>
<evidence type="ECO:0000256" key="8">
    <source>
        <dbReference type="ARBA" id="ARBA00023180"/>
    </source>
</evidence>
<evidence type="ECO:0000256" key="3">
    <source>
        <dbReference type="ARBA" id="ARBA00022692"/>
    </source>
</evidence>
<comment type="caution">
    <text evidence="12">The sequence shown here is derived from an EMBL/GenBank/DDBJ whole genome shotgun (WGS) entry which is preliminary data.</text>
</comment>
<keyword evidence="4 10" id="KW-1133">Transmembrane helix</keyword>
<evidence type="ECO:0000256" key="5">
    <source>
        <dbReference type="ARBA" id="ARBA00023040"/>
    </source>
</evidence>
<reference evidence="12 13" key="1">
    <citation type="submission" date="2022-05" db="EMBL/GenBank/DDBJ databases">
        <authorList>
            <consortium name="Genoscope - CEA"/>
            <person name="William W."/>
        </authorList>
    </citation>
    <scope>NUCLEOTIDE SEQUENCE [LARGE SCALE GENOMIC DNA]</scope>
</reference>
<keyword evidence="13" id="KW-1185">Reference proteome</keyword>
<keyword evidence="5" id="KW-0297">G-protein coupled receptor</keyword>
<feature type="transmembrane region" description="Helical" evidence="10">
    <location>
        <begin position="214"/>
        <end position="236"/>
    </location>
</feature>
<feature type="transmembrane region" description="Helical" evidence="10">
    <location>
        <begin position="260"/>
        <end position="278"/>
    </location>
</feature>
<feature type="transmembrane region" description="Helical" evidence="10">
    <location>
        <begin position="329"/>
        <end position="350"/>
    </location>
</feature>
<name>A0ABN8P626_9CNID</name>